<dbReference type="Pfam" id="PF00005">
    <property type="entry name" value="ABC_tran"/>
    <property type="match status" value="1"/>
</dbReference>
<feature type="domain" description="ABC transporter" evidence="1">
    <location>
        <begin position="4"/>
        <end position="224"/>
    </location>
</feature>
<name>A0A1E5GB35_9ENTE</name>
<dbReference type="PANTHER" id="PTHR42798">
    <property type="entry name" value="LIPOPROTEIN-RELEASING SYSTEM ATP-BINDING PROTEIN LOLD"/>
    <property type="match status" value="1"/>
</dbReference>
<dbReference type="InterPro" id="IPR003439">
    <property type="entry name" value="ABC_transporter-like_ATP-bd"/>
</dbReference>
<keyword evidence="3" id="KW-1185">Reference proteome</keyword>
<dbReference type="Gene3D" id="3.40.50.300">
    <property type="entry name" value="P-loop containing nucleotide triphosphate hydrolases"/>
    <property type="match status" value="1"/>
</dbReference>
<gene>
    <name evidence="2" type="ORF">BCR25_10375</name>
</gene>
<dbReference type="GO" id="GO:0016887">
    <property type="term" value="F:ATP hydrolysis activity"/>
    <property type="evidence" value="ECO:0007669"/>
    <property type="project" value="InterPro"/>
</dbReference>
<dbReference type="Proteomes" id="UP000095094">
    <property type="component" value="Unassembled WGS sequence"/>
</dbReference>
<reference evidence="3" key="1">
    <citation type="submission" date="2016-09" db="EMBL/GenBank/DDBJ databases">
        <authorList>
            <person name="Gulvik C.A."/>
        </authorList>
    </citation>
    <scope>NUCLEOTIDE SEQUENCE [LARGE SCALE GENOMIC DNA]</scope>
    <source>
        <strain evidence="3">LMG 8895</strain>
    </source>
</reference>
<keyword evidence="2" id="KW-0067">ATP-binding</keyword>
<organism evidence="2 3">
    <name type="scientific">Enterococcus termitis</name>
    <dbReference type="NCBI Taxonomy" id="332950"/>
    <lineage>
        <taxon>Bacteria</taxon>
        <taxon>Bacillati</taxon>
        <taxon>Bacillota</taxon>
        <taxon>Bacilli</taxon>
        <taxon>Lactobacillales</taxon>
        <taxon>Enterococcaceae</taxon>
        <taxon>Enterococcus</taxon>
    </lineage>
</organism>
<dbReference type="PROSITE" id="PS50893">
    <property type="entry name" value="ABC_TRANSPORTER_2"/>
    <property type="match status" value="1"/>
</dbReference>
<accession>A0A1E5GB35</accession>
<dbReference type="PANTHER" id="PTHR42798:SF6">
    <property type="entry name" value="CELL DIVISION ATP-BINDING PROTEIN FTSE"/>
    <property type="match status" value="1"/>
</dbReference>
<protein>
    <submittedName>
        <fullName evidence="2">ABC transporter ATP-binding protein</fullName>
    </submittedName>
</protein>
<comment type="caution">
    <text evidence="2">The sequence shown here is derived from an EMBL/GenBank/DDBJ whole genome shotgun (WGS) entry which is preliminary data.</text>
</comment>
<evidence type="ECO:0000313" key="2">
    <source>
        <dbReference type="EMBL" id="OEG09899.1"/>
    </source>
</evidence>
<dbReference type="EMBL" id="MIJY01000044">
    <property type="protein sequence ID" value="OEG09899.1"/>
    <property type="molecule type" value="Genomic_DNA"/>
</dbReference>
<dbReference type="AlphaFoldDB" id="A0A1E5GB35"/>
<dbReference type="SUPFAM" id="SSF52540">
    <property type="entry name" value="P-loop containing nucleoside triphosphate hydrolases"/>
    <property type="match status" value="1"/>
</dbReference>
<proteinExistence type="predicted"/>
<evidence type="ECO:0000259" key="1">
    <source>
        <dbReference type="PROSITE" id="PS50893"/>
    </source>
</evidence>
<evidence type="ECO:0000313" key="3">
    <source>
        <dbReference type="Proteomes" id="UP000095094"/>
    </source>
</evidence>
<dbReference type="GO" id="GO:0005524">
    <property type="term" value="F:ATP binding"/>
    <property type="evidence" value="ECO:0007669"/>
    <property type="project" value="UniProtKB-KW"/>
</dbReference>
<sequence length="224" mass="25215">MTILSLKHIVYTHEKNKMTVLDDITADFEAGKVYVILGKSTEKSTLLALLAGIDTVSKGTIMYKNQNFQKIDRDRYRRTEVGTIFQQYNLIPEASALMMFKLLSWKQGNDTERFLSCLKKVGVDEKQANKKIKKLSFANQQRVCLAKAVLNNPEIIILDAPEITLNHLSLEAVMTYLRMYAKNENKCVIIGSQSNEVAACADELWGLNGGKLSFIKDNTKNDGS</sequence>
<keyword evidence="2" id="KW-0547">Nucleotide-binding</keyword>
<dbReference type="InterPro" id="IPR027417">
    <property type="entry name" value="P-loop_NTPase"/>
</dbReference>